<evidence type="ECO:0000313" key="2">
    <source>
        <dbReference type="EMBL" id="XBG60977.1"/>
    </source>
</evidence>
<keyword evidence="2" id="KW-0328">Glycosyltransferase</keyword>
<dbReference type="InterPro" id="IPR029044">
    <property type="entry name" value="Nucleotide-diphossugar_trans"/>
</dbReference>
<accession>A0AAU7BRQ2</accession>
<dbReference type="PANTHER" id="PTHR22916:SF3">
    <property type="entry name" value="UDP-GLCNAC:BETAGAL BETA-1,3-N-ACETYLGLUCOSAMINYLTRANSFERASE-LIKE PROTEIN 1"/>
    <property type="match status" value="1"/>
</dbReference>
<dbReference type="EMBL" id="CP157199">
    <property type="protein sequence ID" value="XBG60977.1"/>
    <property type="molecule type" value="Genomic_DNA"/>
</dbReference>
<sequence length="252" mass="28913">MVSIITPSYNSERYIATTIQSIISQTHNDWELIIVDDASIDNTCIIISEFTKEDKRIKLIKQPKNLGAGVARNTAINIAKGNYIAFLDADDIWKPNKLEIQLAYMKSTKAAICFSSYELISEQGKPLNKIVEALPELTYQKQIKCNYIGNLTGIYNVDILGKLYMPDIKKRQDWVMWLSAIKKGGPARGIKESLAYYRVRKGALSSNKLNLITYNFNVYKEVLDFGFLKSTRYLILFLFEYFFVKSKQTKKL</sequence>
<dbReference type="RefSeq" id="WP_347923203.1">
    <property type="nucleotide sequence ID" value="NZ_CP157199.1"/>
</dbReference>
<reference evidence="2" key="1">
    <citation type="submission" date="2024-05" db="EMBL/GenBank/DDBJ databases">
        <title>Pontimicrobium maritimus sp. nov., isolated form sea water.</title>
        <authorList>
            <person name="Muhammad N."/>
            <person name="Vuong T.Q."/>
            <person name="Han H.L."/>
            <person name="Kim S.-G."/>
        </authorList>
    </citation>
    <scope>NUCLEOTIDE SEQUENCE</scope>
    <source>
        <strain evidence="2">SW4</strain>
    </source>
</reference>
<dbReference type="CDD" id="cd00761">
    <property type="entry name" value="Glyco_tranf_GTA_type"/>
    <property type="match status" value="1"/>
</dbReference>
<dbReference type="GO" id="GO:0016758">
    <property type="term" value="F:hexosyltransferase activity"/>
    <property type="evidence" value="ECO:0007669"/>
    <property type="project" value="UniProtKB-ARBA"/>
</dbReference>
<organism evidence="2">
    <name type="scientific">Pontimicrobium sp. SW4</name>
    <dbReference type="NCBI Taxonomy" id="3153519"/>
    <lineage>
        <taxon>Bacteria</taxon>
        <taxon>Pseudomonadati</taxon>
        <taxon>Bacteroidota</taxon>
        <taxon>Flavobacteriia</taxon>
        <taxon>Flavobacteriales</taxon>
        <taxon>Flavobacteriaceae</taxon>
        <taxon>Pontimicrobium</taxon>
    </lineage>
</organism>
<name>A0AAU7BRQ2_9FLAO</name>
<feature type="domain" description="Glycosyltransferase 2-like" evidence="1">
    <location>
        <begin position="3"/>
        <end position="125"/>
    </location>
</feature>
<dbReference type="InterPro" id="IPR001173">
    <property type="entry name" value="Glyco_trans_2-like"/>
</dbReference>
<dbReference type="SUPFAM" id="SSF53448">
    <property type="entry name" value="Nucleotide-diphospho-sugar transferases"/>
    <property type="match status" value="1"/>
</dbReference>
<dbReference type="AlphaFoldDB" id="A0AAU7BRQ2"/>
<dbReference type="Pfam" id="PF00535">
    <property type="entry name" value="Glycos_transf_2"/>
    <property type="match status" value="1"/>
</dbReference>
<dbReference type="Gene3D" id="3.90.550.10">
    <property type="entry name" value="Spore Coat Polysaccharide Biosynthesis Protein SpsA, Chain A"/>
    <property type="match status" value="1"/>
</dbReference>
<dbReference type="EC" id="2.4.-.-" evidence="2"/>
<dbReference type="PANTHER" id="PTHR22916">
    <property type="entry name" value="GLYCOSYLTRANSFERASE"/>
    <property type="match status" value="1"/>
</dbReference>
<gene>
    <name evidence="2" type="ORF">ABGB03_14035</name>
</gene>
<protein>
    <submittedName>
        <fullName evidence="2">Glycosyltransferase family 2 protein</fullName>
        <ecNumber evidence="2">2.4.-.-</ecNumber>
    </submittedName>
</protein>
<keyword evidence="2" id="KW-0808">Transferase</keyword>
<proteinExistence type="predicted"/>
<evidence type="ECO:0000259" key="1">
    <source>
        <dbReference type="Pfam" id="PF00535"/>
    </source>
</evidence>